<feature type="region of interest" description="Disordered" evidence="1">
    <location>
        <begin position="901"/>
        <end position="993"/>
    </location>
</feature>
<feature type="compositionally biased region" description="Polar residues" evidence="1">
    <location>
        <begin position="26"/>
        <end position="43"/>
    </location>
</feature>
<feature type="compositionally biased region" description="Polar residues" evidence="1">
    <location>
        <begin position="972"/>
        <end position="982"/>
    </location>
</feature>
<dbReference type="PANTHER" id="PTHR10663:SF373">
    <property type="entry name" value="PH AND SEC7 DOMAIN-CONTAINING PROTEIN C11E3.11C"/>
    <property type="match status" value="1"/>
</dbReference>
<dbReference type="VEuPathDB" id="FungiDB:SI65_06222"/>
<reference evidence="3 4" key="1">
    <citation type="journal article" date="2016" name="BMC Genomics">
        <title>Comparative genomic and transcriptomic analyses of the Fuzhuan brick tea-fermentation fungus Aspergillus cristatus.</title>
        <authorList>
            <person name="Ge Y."/>
            <person name="Wang Y."/>
            <person name="Liu Y."/>
            <person name="Tan Y."/>
            <person name="Ren X."/>
            <person name="Zhang X."/>
            <person name="Hyde K.D."/>
            <person name="Liu Y."/>
            <person name="Liu Z."/>
        </authorList>
    </citation>
    <scope>NUCLEOTIDE SEQUENCE [LARGE SCALE GENOMIC DNA]</scope>
    <source>
        <strain evidence="3 4">GZAAS20.1005</strain>
    </source>
</reference>
<feature type="compositionally biased region" description="Polar residues" evidence="1">
    <location>
        <begin position="565"/>
        <end position="585"/>
    </location>
</feature>
<evidence type="ECO:0000256" key="1">
    <source>
        <dbReference type="SAM" id="MobiDB-lite"/>
    </source>
</evidence>
<feature type="region of interest" description="Disordered" evidence="1">
    <location>
        <begin position="120"/>
        <end position="144"/>
    </location>
</feature>
<sequence length="1409" mass="153576">MNRTKPDNGKAPQRDPSDLSPPRTPPSQISRNQTIRKSLQGRPSLQDAFSDDTTATDTANNSSNESGDERDPHDLSLSPKHAARMSIVDNMLQSLDQFSAGTSVLDDYRLFHSVLESDFYSRDSPASSSHGRYRGHTFSSSLSSEPDLAYEEGVSHYGIQTANGRRSNSLRGTSSVRGYEGLHSRTQPHAGSSSLAYRSRKGSKGSSSSNYDFGPSLSRNRADSGSDAQSASIDYDGRAPFPPFPEDYEPLRYDDLDAAPTPSIPAGPRKYHSPSQSDYQNTLNPQSSMTPIASRRSSIKSPPDQGKKKHRPENIGTATIRRPVDLELEPPPPLGDSLDPPAPSPTISYNKPIFPPPPDPNPPKERPGFFRRVFGSAKNCTPDDASYLSHHDNDFPKVGRQPSKIDVPGPNTSVRSEGRQVVNKKSSFFRRRKKSVVDSVPPPISIPQHLAPKALDLMKPEPSPVSSLRQVMNPYISEGVPAPNRSSREYHGRETSAEDADHAKSASLASQKKRGSSVPPSSGSRSKYPGAYTPVPSGGLDTSFLANSSGDEASITKSVDIGVTSPLSSPISRDTDSESLGSPTQGRLAPPLPQISVPGTTLSPVVEDFPQKTPETPEAPNPAKMPTSGTEGVLSETSNYFTAASTPVIQSEEPKPAESSDTKQDDTPKDGEGSGPTTADREQAQKLFDSQDEVVGNEPAAAWLGDPDRAVIREAYMDLFDWSNMHILAGLRSLCNRLILKGETQQIDRVLDAFSTRWCRCNPNHGFKAADVVHTICYSLLLLNTDLHLADIDQKMTKAQFVRNTLPTIERVAIDAAPDDFENGNKNQASSSSGADAPSKLVNRLSRADLSGKTSMADFENGTGPLVNQPFHGTMRAWEQQVETVLREFYSSIQKERLPLHGAQPERDTPQASSNNLLSANQNPSLRRSPSTVSKSGSDIYPRGRSADSRYGTARWSSKPRSRARLYPPSAMGSSRTSLDDQSSLWSPSASSTWSKYSLGKLTSVSVDSFGSDFPRGEYQQSIGFANALSQAIIREDGASIASTEDPEAAPLLEDETLQLAGAPWAKEGSLKHKHHLDSVDKRAKDRNWNDCFAVIQQGLMRLFSFNPATKSGKQQKAKQRQAGSVVVGGGNWLSNAEEVWKFTLRQTIASQLPPPGYSKSRPHVWALSLPTGAVHLFQAGTPEIVREFVSTANYWSARLSKQPLVGGISNIEYGWSDAVINSALIHADSNNSNSPNHNTNGKSTPTGTRTSIQSSIRSSMDQQGVRPKLPADRVNISDWTPPQQSMAASNLPEEDQLKALQAYVKNTEEEFQRHNERRAAMILAFSPRHPNASKAMANFERKSSYLLREIVKFRTYIDSLHGALEQKKRIYPPGEENKENNPTADDDSKAGDGQETPTKVSIETAHPA</sequence>
<feature type="compositionally biased region" description="Polar residues" evidence="1">
    <location>
        <begin position="926"/>
        <end position="937"/>
    </location>
</feature>
<accession>A0A1E3BC53</accession>
<feature type="region of interest" description="Disordered" evidence="1">
    <location>
        <begin position="1"/>
        <end position="81"/>
    </location>
</feature>
<feature type="compositionally biased region" description="Low complexity" evidence="1">
    <location>
        <begin position="1249"/>
        <end position="1260"/>
    </location>
</feature>
<feature type="region of interest" description="Disordered" evidence="1">
    <location>
        <begin position="159"/>
        <end position="633"/>
    </location>
</feature>
<feature type="compositionally biased region" description="Basic and acidic residues" evidence="1">
    <location>
        <begin position="652"/>
        <end position="672"/>
    </location>
</feature>
<keyword evidence="4" id="KW-1185">Reference proteome</keyword>
<dbReference type="STRING" id="573508.A0A1E3BC53"/>
<feature type="region of interest" description="Disordered" evidence="1">
    <location>
        <begin position="1367"/>
        <end position="1409"/>
    </location>
</feature>
<dbReference type="InterPro" id="IPR011993">
    <property type="entry name" value="PH-like_dom_sf"/>
</dbReference>
<feature type="compositionally biased region" description="Polar residues" evidence="1">
    <location>
        <begin position="824"/>
        <end position="834"/>
    </location>
</feature>
<evidence type="ECO:0000259" key="2">
    <source>
        <dbReference type="PROSITE" id="PS50190"/>
    </source>
</evidence>
<evidence type="ECO:0000313" key="3">
    <source>
        <dbReference type="EMBL" id="ODM18351.1"/>
    </source>
</evidence>
<proteinExistence type="predicted"/>
<dbReference type="SUPFAM" id="SSF50729">
    <property type="entry name" value="PH domain-like"/>
    <property type="match status" value="1"/>
</dbReference>
<dbReference type="InterPro" id="IPR041681">
    <property type="entry name" value="PH_9"/>
</dbReference>
<feature type="compositionally biased region" description="Low complexity" evidence="1">
    <location>
        <begin position="910"/>
        <end position="925"/>
    </location>
</feature>
<dbReference type="GO" id="GO:0005085">
    <property type="term" value="F:guanyl-nucleotide exchange factor activity"/>
    <property type="evidence" value="ECO:0007669"/>
    <property type="project" value="InterPro"/>
</dbReference>
<organism evidence="3 4">
    <name type="scientific">Aspergillus cristatus</name>
    <name type="common">Chinese Fuzhuan brick tea-fermentation fungus</name>
    <name type="synonym">Eurotium cristatum</name>
    <dbReference type="NCBI Taxonomy" id="573508"/>
    <lineage>
        <taxon>Eukaryota</taxon>
        <taxon>Fungi</taxon>
        <taxon>Dikarya</taxon>
        <taxon>Ascomycota</taxon>
        <taxon>Pezizomycotina</taxon>
        <taxon>Eurotiomycetes</taxon>
        <taxon>Eurotiomycetidae</taxon>
        <taxon>Eurotiales</taxon>
        <taxon>Aspergillaceae</taxon>
        <taxon>Aspergillus</taxon>
        <taxon>Aspergillus subgen. Aspergillus</taxon>
    </lineage>
</organism>
<dbReference type="InterPro" id="IPR000904">
    <property type="entry name" value="Sec7_dom"/>
</dbReference>
<feature type="compositionally biased region" description="Low complexity" evidence="1">
    <location>
        <begin position="983"/>
        <end position="993"/>
    </location>
</feature>
<feature type="compositionally biased region" description="Polar residues" evidence="1">
    <location>
        <begin position="184"/>
        <end position="196"/>
    </location>
</feature>
<protein>
    <recommendedName>
        <fullName evidence="2">SEC7 domain-containing protein</fullName>
    </recommendedName>
</protein>
<feature type="region of interest" description="Disordered" evidence="1">
    <location>
        <begin position="1230"/>
        <end position="1268"/>
    </location>
</feature>
<feature type="compositionally biased region" description="Polar residues" evidence="1">
    <location>
        <begin position="544"/>
        <end position="557"/>
    </location>
</feature>
<dbReference type="InterPro" id="IPR023394">
    <property type="entry name" value="Sec7_C_sf"/>
</dbReference>
<feature type="domain" description="SEC7" evidence="2">
    <location>
        <begin position="651"/>
        <end position="845"/>
    </location>
</feature>
<feature type="compositionally biased region" description="Polar residues" evidence="1">
    <location>
        <begin position="273"/>
        <end position="300"/>
    </location>
</feature>
<feature type="compositionally biased region" description="Low complexity" evidence="1">
    <location>
        <begin position="516"/>
        <end position="526"/>
    </location>
</feature>
<dbReference type="PROSITE" id="PS50190">
    <property type="entry name" value="SEC7"/>
    <property type="match status" value="1"/>
</dbReference>
<feature type="compositionally biased region" description="Basic and acidic residues" evidence="1">
    <location>
        <begin position="486"/>
        <end position="504"/>
    </location>
</feature>
<dbReference type="InterPro" id="IPR035999">
    <property type="entry name" value="Sec7_dom_sf"/>
</dbReference>
<feature type="compositionally biased region" description="Polar residues" evidence="1">
    <location>
        <begin position="159"/>
        <end position="176"/>
    </location>
</feature>
<dbReference type="GO" id="GO:0032012">
    <property type="term" value="P:regulation of ARF protein signal transduction"/>
    <property type="evidence" value="ECO:0007669"/>
    <property type="project" value="InterPro"/>
</dbReference>
<feature type="compositionally biased region" description="Low complexity" evidence="1">
    <location>
        <begin position="47"/>
        <end position="64"/>
    </location>
</feature>
<dbReference type="OrthoDB" id="2157641at2759"/>
<dbReference type="SMART" id="SM00222">
    <property type="entry name" value="Sec7"/>
    <property type="match status" value="1"/>
</dbReference>
<dbReference type="PANTHER" id="PTHR10663">
    <property type="entry name" value="GUANYL-NUCLEOTIDE EXCHANGE FACTOR"/>
    <property type="match status" value="1"/>
</dbReference>
<name>A0A1E3BC53_ASPCR</name>
<dbReference type="Proteomes" id="UP000094569">
    <property type="component" value="Unassembled WGS sequence"/>
</dbReference>
<dbReference type="EMBL" id="JXNT01000006">
    <property type="protein sequence ID" value="ODM18351.1"/>
    <property type="molecule type" value="Genomic_DNA"/>
</dbReference>
<dbReference type="Gene3D" id="1.10.1000.11">
    <property type="entry name" value="Arf Nucleotide-binding Site Opener,domain 2"/>
    <property type="match status" value="1"/>
</dbReference>
<dbReference type="Pfam" id="PF01369">
    <property type="entry name" value="Sec7"/>
    <property type="match status" value="1"/>
</dbReference>
<feature type="region of interest" description="Disordered" evidence="1">
    <location>
        <begin position="646"/>
        <end position="680"/>
    </location>
</feature>
<dbReference type="SUPFAM" id="SSF48425">
    <property type="entry name" value="Sec7 domain"/>
    <property type="match status" value="1"/>
</dbReference>
<comment type="caution">
    <text evidence="3">The sequence shown here is derived from an EMBL/GenBank/DDBJ whole genome shotgun (WGS) entry which is preliminary data.</text>
</comment>
<dbReference type="Gene3D" id="2.30.29.30">
    <property type="entry name" value="Pleckstrin-homology domain (PH domain)/Phosphotyrosine-binding domain (PTB)"/>
    <property type="match status" value="1"/>
</dbReference>
<dbReference type="Pfam" id="PF15410">
    <property type="entry name" value="PH_9"/>
    <property type="match status" value="1"/>
</dbReference>
<feature type="region of interest" description="Disordered" evidence="1">
    <location>
        <begin position="817"/>
        <end position="840"/>
    </location>
</feature>
<gene>
    <name evidence="3" type="ORF">SI65_06222</name>
</gene>
<feature type="compositionally biased region" description="Low complexity" evidence="1">
    <location>
        <begin position="1230"/>
        <end position="1241"/>
    </location>
</feature>
<feature type="compositionally biased region" description="Basic and acidic residues" evidence="1">
    <location>
        <begin position="1"/>
        <end position="17"/>
    </location>
</feature>
<feature type="compositionally biased region" description="Pro residues" evidence="1">
    <location>
        <begin position="329"/>
        <end position="344"/>
    </location>
</feature>
<evidence type="ECO:0000313" key="4">
    <source>
        <dbReference type="Proteomes" id="UP000094569"/>
    </source>
</evidence>